<sequence length="259" mass="30405">MSKYEKLTNQPLVVVLAEFRFSSILQMENYIPAFQNFLRQDFPLFSTTEQQEMIIEQQGIRVNSSTGWVFLSSNKKRAIILDRSRLVILSSEYERFPDFWNDCKKALDFLIQEVKPTLLLRVGLRYSDAIIEKNKEEPIESYVQSVVCEAGSMDGVGDQVHRINETIYKTQAGIIAIRSLYGVLNLPVWQDLVESPITFHKDTNFSKRILLDFDHYWQPEGETQLFELDFISNKMEELHLITRKAFWEITTFEGREVWK</sequence>
<proteinExistence type="predicted"/>
<protein>
    <recommendedName>
        <fullName evidence="3">TIGR04255 family protein</fullName>
    </recommendedName>
</protein>
<organism evidence="1 2">
    <name type="scientific">Acinetobacter venetianus</name>
    <dbReference type="NCBI Taxonomy" id="52133"/>
    <lineage>
        <taxon>Bacteria</taxon>
        <taxon>Pseudomonadati</taxon>
        <taxon>Pseudomonadota</taxon>
        <taxon>Gammaproteobacteria</taxon>
        <taxon>Moraxellales</taxon>
        <taxon>Moraxellaceae</taxon>
        <taxon>Acinetobacter</taxon>
    </lineage>
</organism>
<evidence type="ECO:0008006" key="3">
    <source>
        <dbReference type="Google" id="ProtNLM"/>
    </source>
</evidence>
<dbReference type="PATRIC" id="fig|52133.18.peg.113"/>
<reference evidence="1 2" key="1">
    <citation type="journal article" date="2016" name="Sci. Rep.">
        <title>Genomic and phenotypic characterization of the species Acinetobacter venetianus.</title>
        <authorList>
            <person name="Fondi M."/>
            <person name="Maida I."/>
            <person name="Perrin E."/>
            <person name="Orlandini V."/>
            <person name="La Torre L."/>
            <person name="Bosi E."/>
            <person name="Negroni A."/>
            <person name="Zanaroli G."/>
            <person name="Fava F."/>
            <person name="Decorosi F."/>
            <person name="Giovannetti L."/>
            <person name="Viti C."/>
            <person name="Vaneechoutte M."/>
            <person name="Dijkshoorn L."/>
            <person name="Fani R."/>
        </authorList>
    </citation>
    <scope>NUCLEOTIDE SEQUENCE [LARGE SCALE GENOMIC DNA]</scope>
    <source>
        <strain evidence="1 2">LUH5627</strain>
    </source>
</reference>
<evidence type="ECO:0000313" key="2">
    <source>
        <dbReference type="Proteomes" id="UP000075680"/>
    </source>
</evidence>
<dbReference type="EMBL" id="JRUE01000022">
    <property type="protein sequence ID" value="KXZ74173.1"/>
    <property type="molecule type" value="Genomic_DNA"/>
</dbReference>
<name>A0A150I2Y0_9GAMM</name>
<dbReference type="Proteomes" id="UP000075680">
    <property type="component" value="Unassembled WGS sequence"/>
</dbReference>
<dbReference type="NCBIfam" id="TIGR04255">
    <property type="entry name" value="sporadTIGR04255"/>
    <property type="match status" value="1"/>
</dbReference>
<accession>A0A150I2Y0</accession>
<dbReference type="AlphaFoldDB" id="A0A150I2Y0"/>
<dbReference type="InterPro" id="IPR026349">
    <property type="entry name" value="CHP04255"/>
</dbReference>
<dbReference type="RefSeq" id="WP_061517814.1">
    <property type="nucleotide sequence ID" value="NZ_JRUE01000022.1"/>
</dbReference>
<gene>
    <name evidence="1" type="ORF">AVENLUH5627_00108</name>
</gene>
<evidence type="ECO:0000313" key="1">
    <source>
        <dbReference type="EMBL" id="KXZ74173.1"/>
    </source>
</evidence>
<comment type="caution">
    <text evidence="1">The sequence shown here is derived from an EMBL/GenBank/DDBJ whole genome shotgun (WGS) entry which is preliminary data.</text>
</comment>